<feature type="non-terminal residue" evidence="1">
    <location>
        <position position="1"/>
    </location>
</feature>
<feature type="non-terminal residue" evidence="1">
    <location>
        <position position="52"/>
    </location>
</feature>
<dbReference type="AlphaFoldDB" id="A0A9P4GXK1"/>
<gene>
    <name evidence="1" type="ORF">EK21DRAFT_20258</name>
</gene>
<protein>
    <submittedName>
        <fullName evidence="1">Uncharacterized protein</fullName>
    </submittedName>
</protein>
<proteinExistence type="predicted"/>
<dbReference type="OrthoDB" id="3786362at2759"/>
<keyword evidence="2" id="KW-1185">Reference proteome</keyword>
<dbReference type="EMBL" id="ML978394">
    <property type="protein sequence ID" value="KAF2023001.1"/>
    <property type="molecule type" value="Genomic_DNA"/>
</dbReference>
<evidence type="ECO:0000313" key="1">
    <source>
        <dbReference type="EMBL" id="KAF2023001.1"/>
    </source>
</evidence>
<sequence>LHHRHDEAPEHHLPINLQAAIVKARDYYNRLDLSPAYYAATILHPRLKNYCD</sequence>
<name>A0A9P4GXK1_9PLEO</name>
<reference evidence="1" key="1">
    <citation type="journal article" date="2020" name="Stud. Mycol.">
        <title>101 Dothideomycetes genomes: a test case for predicting lifestyles and emergence of pathogens.</title>
        <authorList>
            <person name="Haridas S."/>
            <person name="Albert R."/>
            <person name="Binder M."/>
            <person name="Bloem J."/>
            <person name="Labutti K."/>
            <person name="Salamov A."/>
            <person name="Andreopoulos B."/>
            <person name="Baker S."/>
            <person name="Barry K."/>
            <person name="Bills G."/>
            <person name="Bluhm B."/>
            <person name="Cannon C."/>
            <person name="Castanera R."/>
            <person name="Culley D."/>
            <person name="Daum C."/>
            <person name="Ezra D."/>
            <person name="Gonzalez J."/>
            <person name="Henrissat B."/>
            <person name="Kuo A."/>
            <person name="Liang C."/>
            <person name="Lipzen A."/>
            <person name="Lutzoni F."/>
            <person name="Magnuson J."/>
            <person name="Mondo S."/>
            <person name="Nolan M."/>
            <person name="Ohm R."/>
            <person name="Pangilinan J."/>
            <person name="Park H.-J."/>
            <person name="Ramirez L."/>
            <person name="Alfaro M."/>
            <person name="Sun H."/>
            <person name="Tritt A."/>
            <person name="Yoshinaga Y."/>
            <person name="Zwiers L.-H."/>
            <person name="Turgeon B."/>
            <person name="Goodwin S."/>
            <person name="Spatafora J."/>
            <person name="Crous P."/>
            <person name="Grigoriev I."/>
        </authorList>
    </citation>
    <scope>NUCLEOTIDE SEQUENCE</scope>
    <source>
        <strain evidence="1">CBS 110217</strain>
    </source>
</reference>
<dbReference type="Proteomes" id="UP000799777">
    <property type="component" value="Unassembled WGS sequence"/>
</dbReference>
<evidence type="ECO:0000313" key="2">
    <source>
        <dbReference type="Proteomes" id="UP000799777"/>
    </source>
</evidence>
<organism evidence="1 2">
    <name type="scientific">Setomelanomma holmii</name>
    <dbReference type="NCBI Taxonomy" id="210430"/>
    <lineage>
        <taxon>Eukaryota</taxon>
        <taxon>Fungi</taxon>
        <taxon>Dikarya</taxon>
        <taxon>Ascomycota</taxon>
        <taxon>Pezizomycotina</taxon>
        <taxon>Dothideomycetes</taxon>
        <taxon>Pleosporomycetidae</taxon>
        <taxon>Pleosporales</taxon>
        <taxon>Pleosporineae</taxon>
        <taxon>Phaeosphaeriaceae</taxon>
        <taxon>Setomelanomma</taxon>
    </lineage>
</organism>
<comment type="caution">
    <text evidence="1">The sequence shown here is derived from an EMBL/GenBank/DDBJ whole genome shotgun (WGS) entry which is preliminary data.</text>
</comment>
<accession>A0A9P4GXK1</accession>